<protein>
    <submittedName>
        <fullName evidence="1">Uncharacterized protein</fullName>
    </submittedName>
</protein>
<reference evidence="1" key="1">
    <citation type="submission" date="2014-09" db="EMBL/GenBank/DDBJ databases">
        <authorList>
            <person name="Magalhaes I.L.F."/>
            <person name="Oliveira U."/>
            <person name="Santos F.R."/>
            <person name="Vidigal T.H.D.A."/>
            <person name="Brescovit A.D."/>
            <person name="Santos A.J."/>
        </authorList>
    </citation>
    <scope>NUCLEOTIDE SEQUENCE</scope>
    <source>
        <tissue evidence="1">Shoot tissue taken approximately 20 cm above the soil surface</tissue>
    </source>
</reference>
<sequence>MATMGNDEHRAVACRARLGDVLRLSAIGEQRA</sequence>
<reference evidence="1" key="2">
    <citation type="journal article" date="2015" name="Data Brief">
        <title>Shoot transcriptome of the giant reed, Arundo donax.</title>
        <authorList>
            <person name="Barrero R.A."/>
            <person name="Guerrero F.D."/>
            <person name="Moolhuijzen P."/>
            <person name="Goolsby J.A."/>
            <person name="Tidwell J."/>
            <person name="Bellgard S.E."/>
            <person name="Bellgard M.I."/>
        </authorList>
    </citation>
    <scope>NUCLEOTIDE SEQUENCE</scope>
    <source>
        <tissue evidence="1">Shoot tissue taken approximately 20 cm above the soil surface</tissue>
    </source>
</reference>
<dbReference type="EMBL" id="GBRH01212143">
    <property type="protein sequence ID" value="JAD85752.1"/>
    <property type="molecule type" value="Transcribed_RNA"/>
</dbReference>
<name>A0A0A9DPP2_ARUDO</name>
<evidence type="ECO:0000313" key="1">
    <source>
        <dbReference type="EMBL" id="JAD85752.1"/>
    </source>
</evidence>
<accession>A0A0A9DPP2</accession>
<organism evidence="1">
    <name type="scientific">Arundo donax</name>
    <name type="common">Giant reed</name>
    <name type="synonym">Donax arundinaceus</name>
    <dbReference type="NCBI Taxonomy" id="35708"/>
    <lineage>
        <taxon>Eukaryota</taxon>
        <taxon>Viridiplantae</taxon>
        <taxon>Streptophyta</taxon>
        <taxon>Embryophyta</taxon>
        <taxon>Tracheophyta</taxon>
        <taxon>Spermatophyta</taxon>
        <taxon>Magnoliopsida</taxon>
        <taxon>Liliopsida</taxon>
        <taxon>Poales</taxon>
        <taxon>Poaceae</taxon>
        <taxon>PACMAD clade</taxon>
        <taxon>Arundinoideae</taxon>
        <taxon>Arundineae</taxon>
        <taxon>Arundo</taxon>
    </lineage>
</organism>
<dbReference type="AlphaFoldDB" id="A0A0A9DPP2"/>
<proteinExistence type="predicted"/>